<keyword evidence="6 9" id="KW-1133">Transmembrane helix</keyword>
<comment type="similarity">
    <text evidence="2 9">Belongs to the CCC1 family.</text>
</comment>
<dbReference type="GO" id="GO:0005381">
    <property type="term" value="F:iron ion transmembrane transporter activity"/>
    <property type="evidence" value="ECO:0007669"/>
    <property type="project" value="UniProtKB-UniRule"/>
</dbReference>
<dbReference type="GO" id="GO:0005774">
    <property type="term" value="C:vacuolar membrane"/>
    <property type="evidence" value="ECO:0007669"/>
    <property type="project" value="UniProtKB-SubCell"/>
</dbReference>
<keyword evidence="5 9" id="KW-0812">Transmembrane</keyword>
<keyword evidence="9" id="KW-0813">Transport</keyword>
<protein>
    <recommendedName>
        <fullName evidence="9">Vacuolar iron transporter</fullName>
    </recommendedName>
</protein>
<comment type="catalytic activity">
    <reaction evidence="8">
        <text>Fe(2+)(in) = Fe(2+)(out)</text>
        <dbReference type="Rhea" id="RHEA:28486"/>
        <dbReference type="ChEBI" id="CHEBI:29033"/>
    </reaction>
    <physiologicalReaction direction="left-to-right" evidence="8">
        <dbReference type="Rhea" id="RHEA:28487"/>
    </physiologicalReaction>
</comment>
<dbReference type="GO" id="GO:0005384">
    <property type="term" value="F:manganese ion transmembrane transporter activity"/>
    <property type="evidence" value="ECO:0007669"/>
    <property type="project" value="InterPro"/>
</dbReference>
<keyword evidence="9" id="KW-0406">Ion transport</keyword>
<evidence type="ECO:0000313" key="11">
    <source>
        <dbReference type="Proteomes" id="UP000525078"/>
    </source>
</evidence>
<comment type="caution">
    <text evidence="10">The sequence shown here is derived from an EMBL/GenBank/DDBJ whole genome shotgun (WGS) entry which is preliminary data.</text>
</comment>
<evidence type="ECO:0000256" key="4">
    <source>
        <dbReference type="ARBA" id="ARBA00022554"/>
    </source>
</evidence>
<keyword evidence="3" id="KW-0410">Iron transport</keyword>
<keyword evidence="3" id="KW-0408">Iron</keyword>
<feature type="transmembrane region" description="Helical" evidence="9">
    <location>
        <begin position="153"/>
        <end position="175"/>
    </location>
</feature>
<evidence type="ECO:0000313" key="10">
    <source>
        <dbReference type="EMBL" id="KAF4359544.1"/>
    </source>
</evidence>
<comment type="subcellular location">
    <subcellularLocation>
        <location evidence="1 9">Vacuole membrane</location>
        <topology evidence="1 9">Multi-pass membrane protein</topology>
    </subcellularLocation>
</comment>
<dbReference type="InterPro" id="IPR008217">
    <property type="entry name" value="Ccc1_fam"/>
</dbReference>
<dbReference type="Pfam" id="PF01988">
    <property type="entry name" value="VIT1"/>
    <property type="match status" value="2"/>
</dbReference>
<comment type="caution">
    <text evidence="9">Lacks conserved residue(s) required for the propagation of feature annotation.</text>
</comment>
<keyword evidence="7 9" id="KW-0472">Membrane</keyword>
<evidence type="ECO:0000256" key="3">
    <source>
        <dbReference type="ARBA" id="ARBA00022496"/>
    </source>
</evidence>
<evidence type="ECO:0000256" key="9">
    <source>
        <dbReference type="RuleBase" id="RU369115"/>
    </source>
</evidence>
<evidence type="ECO:0000256" key="2">
    <source>
        <dbReference type="ARBA" id="ARBA00007049"/>
    </source>
</evidence>
<feature type="transmembrane region" description="Helical" evidence="9">
    <location>
        <begin position="182"/>
        <end position="201"/>
    </location>
</feature>
<dbReference type="AlphaFoldDB" id="A0A7J6EMC6"/>
<evidence type="ECO:0000256" key="5">
    <source>
        <dbReference type="ARBA" id="ARBA00022692"/>
    </source>
</evidence>
<comment type="function">
    <text evidence="9">Vacuolar Fe(2+) uptake transporter.</text>
</comment>
<evidence type="ECO:0000256" key="6">
    <source>
        <dbReference type="ARBA" id="ARBA00022989"/>
    </source>
</evidence>
<feature type="transmembrane region" description="Helical" evidence="9">
    <location>
        <begin position="213"/>
        <end position="231"/>
    </location>
</feature>
<dbReference type="Proteomes" id="UP000525078">
    <property type="component" value="Unassembled WGS sequence"/>
</dbReference>
<proteinExistence type="inferred from homology"/>
<accession>A0A7J6EMC6</accession>
<evidence type="ECO:0000256" key="7">
    <source>
        <dbReference type="ARBA" id="ARBA00023136"/>
    </source>
</evidence>
<reference evidence="10 11" key="1">
    <citation type="journal article" date="2020" name="bioRxiv">
        <title>Sequence and annotation of 42 cannabis genomes reveals extensive copy number variation in cannabinoid synthesis and pathogen resistance genes.</title>
        <authorList>
            <person name="Mckernan K.J."/>
            <person name="Helbert Y."/>
            <person name="Kane L.T."/>
            <person name="Ebling H."/>
            <person name="Zhang L."/>
            <person name="Liu B."/>
            <person name="Eaton Z."/>
            <person name="Mclaughlin S."/>
            <person name="Kingan S."/>
            <person name="Baybayan P."/>
            <person name="Concepcion G."/>
            <person name="Jordan M."/>
            <person name="Riva A."/>
            <person name="Barbazuk W."/>
            <person name="Harkins T."/>
        </authorList>
    </citation>
    <scope>NUCLEOTIDE SEQUENCE [LARGE SCALE GENOMIC DNA]</scope>
    <source>
        <strain evidence="11">cv. Jamaican Lion 4</strain>
        <tissue evidence="10">Leaf</tissue>
    </source>
</reference>
<name>A0A7J6EMC6_CANSA</name>
<evidence type="ECO:0000256" key="1">
    <source>
        <dbReference type="ARBA" id="ARBA00004128"/>
    </source>
</evidence>
<dbReference type="GO" id="GO:0140315">
    <property type="term" value="F:iron ion sequestering activity"/>
    <property type="evidence" value="ECO:0007669"/>
    <property type="project" value="UniProtKB-UniRule"/>
</dbReference>
<keyword evidence="4 9" id="KW-0926">Vacuole</keyword>
<dbReference type="PANTHER" id="PTHR31851">
    <property type="entry name" value="FE(2+)/MN(2+) TRANSPORTER PCL1"/>
    <property type="match status" value="1"/>
</dbReference>
<dbReference type="EMBL" id="JAATIP010000214">
    <property type="protein sequence ID" value="KAF4359544.1"/>
    <property type="molecule type" value="Genomic_DNA"/>
</dbReference>
<evidence type="ECO:0000256" key="8">
    <source>
        <dbReference type="ARBA" id="ARBA00044464"/>
    </source>
</evidence>
<dbReference type="GO" id="GO:0030026">
    <property type="term" value="P:intracellular manganese ion homeostasis"/>
    <property type="evidence" value="ECO:0007669"/>
    <property type="project" value="InterPro"/>
</dbReference>
<organism evidence="10 11">
    <name type="scientific">Cannabis sativa</name>
    <name type="common">Hemp</name>
    <name type="synonym">Marijuana</name>
    <dbReference type="NCBI Taxonomy" id="3483"/>
    <lineage>
        <taxon>Eukaryota</taxon>
        <taxon>Viridiplantae</taxon>
        <taxon>Streptophyta</taxon>
        <taxon>Embryophyta</taxon>
        <taxon>Tracheophyta</taxon>
        <taxon>Spermatophyta</taxon>
        <taxon>Magnoliopsida</taxon>
        <taxon>eudicotyledons</taxon>
        <taxon>Gunneridae</taxon>
        <taxon>Pentapetalae</taxon>
        <taxon>rosids</taxon>
        <taxon>fabids</taxon>
        <taxon>Rosales</taxon>
        <taxon>Cannabaceae</taxon>
        <taxon>Cannabis</taxon>
    </lineage>
</organism>
<gene>
    <name evidence="10" type="ORF">F8388_003547</name>
</gene>
<sequence>MASSHTLEQICIEQPTTLEKSPKITTQNKSTTKQVVERAQWLRAAVLGANDGLLSTASLLLGVGAVKDDRWSMALAGLAGALAGACSMAVGEYVSVSTQRDIEEKHYFQENKPSCPEYTRVSTPGRSPAIRVVAEDHALDSSREIVLPNPHKAAGASALAFLSGSVVPLIPAALVVDHAMRVVGIVVVATLALALFGWASAEFGGSFRPKVSALRVVVGGWLAMAVTYALLKPFDRDHDKKE</sequence>